<dbReference type="EMBL" id="UZAU01000694">
    <property type="status" value="NOT_ANNOTATED_CDS"/>
    <property type="molecule type" value="Genomic_DNA"/>
</dbReference>
<reference evidence="3" key="1">
    <citation type="submission" date="2018-11" db="EMBL/GenBank/DDBJ databases">
        <authorList>
            <person name="Grassa J C."/>
        </authorList>
    </citation>
    <scope>NUCLEOTIDE SEQUENCE [LARGE SCALE GENOMIC DNA]</scope>
</reference>
<feature type="region of interest" description="Disordered" evidence="2">
    <location>
        <begin position="1"/>
        <end position="72"/>
    </location>
</feature>
<dbReference type="Proteomes" id="UP000596661">
    <property type="component" value="Chromosome 8"/>
</dbReference>
<evidence type="ECO:0000313" key="4">
    <source>
        <dbReference type="Proteomes" id="UP000596661"/>
    </source>
</evidence>
<reference evidence="3" key="2">
    <citation type="submission" date="2021-03" db="UniProtKB">
        <authorList>
            <consortium name="EnsemblPlants"/>
        </authorList>
    </citation>
    <scope>IDENTIFICATION</scope>
</reference>
<keyword evidence="4" id="KW-1185">Reference proteome</keyword>
<feature type="compositionally biased region" description="Basic and acidic residues" evidence="2">
    <location>
        <begin position="30"/>
        <end position="54"/>
    </location>
</feature>
<dbReference type="EnsemblPlants" id="evm.model.08.976">
    <property type="protein sequence ID" value="cds.evm.model.08.976"/>
    <property type="gene ID" value="evm.TU.08.976"/>
</dbReference>
<feature type="coiled-coil region" evidence="1">
    <location>
        <begin position="82"/>
        <end position="109"/>
    </location>
</feature>
<keyword evidence="1" id="KW-0175">Coiled coil</keyword>
<dbReference type="AlphaFoldDB" id="A0A803QCZ3"/>
<name>A0A803QCZ3_CANSA</name>
<organism evidence="3 4">
    <name type="scientific">Cannabis sativa</name>
    <name type="common">Hemp</name>
    <name type="synonym">Marijuana</name>
    <dbReference type="NCBI Taxonomy" id="3483"/>
    <lineage>
        <taxon>Eukaryota</taxon>
        <taxon>Viridiplantae</taxon>
        <taxon>Streptophyta</taxon>
        <taxon>Embryophyta</taxon>
        <taxon>Tracheophyta</taxon>
        <taxon>Spermatophyta</taxon>
        <taxon>Magnoliopsida</taxon>
        <taxon>eudicotyledons</taxon>
        <taxon>Gunneridae</taxon>
        <taxon>Pentapetalae</taxon>
        <taxon>rosids</taxon>
        <taxon>fabids</taxon>
        <taxon>Rosales</taxon>
        <taxon>Cannabaceae</taxon>
        <taxon>Cannabis</taxon>
    </lineage>
</organism>
<protein>
    <submittedName>
        <fullName evidence="3">Uncharacterized protein</fullName>
    </submittedName>
</protein>
<evidence type="ECO:0000256" key="2">
    <source>
        <dbReference type="SAM" id="MobiDB-lite"/>
    </source>
</evidence>
<dbReference type="Gramene" id="evm.model.08.976">
    <property type="protein sequence ID" value="cds.evm.model.08.976"/>
    <property type="gene ID" value="evm.TU.08.976"/>
</dbReference>
<accession>A0A803QCZ3</accession>
<evidence type="ECO:0000313" key="3">
    <source>
        <dbReference type="EnsemblPlants" id="cds.evm.model.08.976"/>
    </source>
</evidence>
<proteinExistence type="predicted"/>
<sequence>MADNNRNDGNCLEETARHPGKEPMGSQRPHTIETPRSRRNDDRSDQIPKRRNEDTNSSTRYVPRSEDAYDPTRYVPLMKLENRQLGQHLAKSNRQNVELEREVAVARAA</sequence>
<evidence type="ECO:0000256" key="1">
    <source>
        <dbReference type="SAM" id="Coils"/>
    </source>
</evidence>